<dbReference type="SUPFAM" id="SSF56524">
    <property type="entry name" value="Oxidoreductase molybdopterin-binding domain"/>
    <property type="match status" value="1"/>
</dbReference>
<keyword evidence="3" id="KW-1185">Reference proteome</keyword>
<gene>
    <name evidence="2" type="ordered locus">AM1_5339</name>
</gene>
<dbReference type="HOGENOM" id="CLU_003827_2_1_3"/>
<dbReference type="GO" id="GO:0008482">
    <property type="term" value="F:sulfite oxidase activity"/>
    <property type="evidence" value="ECO:0007669"/>
    <property type="project" value="TreeGrafter"/>
</dbReference>
<dbReference type="InterPro" id="IPR036374">
    <property type="entry name" value="OxRdtase_Mopterin-bd_sf"/>
</dbReference>
<sequence>MFSADLRQFERPLPDHRITPVGEFYVQSYASPPDVDLNTWQLQLTGLVEQPLPLKFDDILAAPQTEFYLTMECIGNRTGGKQIGNALWTGTPLSPFLKQVGVQDKAVEFLLHAADSYETTLPVIDLMRPDVQLVHRMNGEPLTKAHGFPVRIIIPGRYGQKQPKWLTEIEAIATPKKGYWERQGWSNTAKIATHAITQQVQEEKVWNKNYHVDLPRTGEEGWQRGVTVAGVAIDQAQPMEWVRISTDNGQTWTEAEINQPSSPHEWTLWRYLWKPTQPGTYKLLAQARSRTETQKIQDKNGKDGSAGILKISVNLDS</sequence>
<dbReference type="OrthoDB" id="9778777at2"/>
<dbReference type="Gene3D" id="3.90.420.10">
    <property type="entry name" value="Oxidoreductase, molybdopterin-binding domain"/>
    <property type="match status" value="1"/>
</dbReference>
<accession>B0CAU6</accession>
<protein>
    <submittedName>
        <fullName evidence="2">Molybdopterin-binding oxidoreductase, putative</fullName>
    </submittedName>
</protein>
<dbReference type="STRING" id="329726.AM1_5339"/>
<proteinExistence type="predicted"/>
<evidence type="ECO:0000313" key="3">
    <source>
        <dbReference type="Proteomes" id="UP000000268"/>
    </source>
</evidence>
<dbReference type="SUPFAM" id="SSF81296">
    <property type="entry name" value="E set domains"/>
    <property type="match status" value="1"/>
</dbReference>
<dbReference type="eggNOG" id="COG2041">
    <property type="taxonomic scope" value="Bacteria"/>
</dbReference>
<dbReference type="KEGG" id="amr:AM1_5339"/>
<evidence type="ECO:0000313" key="2">
    <source>
        <dbReference type="EMBL" id="ABW30297.1"/>
    </source>
</evidence>
<dbReference type="GO" id="GO:0020037">
    <property type="term" value="F:heme binding"/>
    <property type="evidence" value="ECO:0007669"/>
    <property type="project" value="TreeGrafter"/>
</dbReference>
<name>B0CAU6_ACAM1</name>
<dbReference type="Proteomes" id="UP000000268">
    <property type="component" value="Chromosome"/>
</dbReference>
<dbReference type="PANTHER" id="PTHR19372:SF7">
    <property type="entry name" value="SULFITE OXIDASE, MITOCHONDRIAL"/>
    <property type="match status" value="1"/>
</dbReference>
<dbReference type="GO" id="GO:0006790">
    <property type="term" value="P:sulfur compound metabolic process"/>
    <property type="evidence" value="ECO:0007669"/>
    <property type="project" value="TreeGrafter"/>
</dbReference>
<dbReference type="Pfam" id="PF00174">
    <property type="entry name" value="Oxidored_molyb"/>
    <property type="match status" value="1"/>
</dbReference>
<evidence type="ECO:0000259" key="1">
    <source>
        <dbReference type="Pfam" id="PF00174"/>
    </source>
</evidence>
<dbReference type="Gene3D" id="2.60.40.650">
    <property type="match status" value="1"/>
</dbReference>
<dbReference type="GO" id="GO:0043546">
    <property type="term" value="F:molybdopterin cofactor binding"/>
    <property type="evidence" value="ECO:0007669"/>
    <property type="project" value="TreeGrafter"/>
</dbReference>
<dbReference type="InterPro" id="IPR014756">
    <property type="entry name" value="Ig_E-set"/>
</dbReference>
<dbReference type="PANTHER" id="PTHR19372">
    <property type="entry name" value="SULFITE REDUCTASE"/>
    <property type="match status" value="1"/>
</dbReference>
<feature type="domain" description="Oxidoreductase molybdopterin-binding" evidence="1">
    <location>
        <begin position="32"/>
        <end position="180"/>
    </location>
</feature>
<reference evidence="2 3" key="1">
    <citation type="journal article" date="2008" name="Proc. Natl. Acad. Sci. U.S.A.">
        <title>Niche adaptation and genome expansion in the chlorophyll d-producing cyanobacterium Acaryochloris marina.</title>
        <authorList>
            <person name="Swingley W.D."/>
            <person name="Chen M."/>
            <person name="Cheung P.C."/>
            <person name="Conrad A.L."/>
            <person name="Dejesa L.C."/>
            <person name="Hao J."/>
            <person name="Honchak B.M."/>
            <person name="Karbach L.E."/>
            <person name="Kurdoglu A."/>
            <person name="Lahiri S."/>
            <person name="Mastrian S.D."/>
            <person name="Miyashita H."/>
            <person name="Page L."/>
            <person name="Ramakrishna P."/>
            <person name="Satoh S."/>
            <person name="Sattley W.M."/>
            <person name="Shimada Y."/>
            <person name="Taylor H.L."/>
            <person name="Tomo T."/>
            <person name="Tsuchiya T."/>
            <person name="Wang Z.T."/>
            <person name="Raymond J."/>
            <person name="Mimuro M."/>
            <person name="Blankenship R.E."/>
            <person name="Touchman J.W."/>
        </authorList>
    </citation>
    <scope>NUCLEOTIDE SEQUENCE [LARGE SCALE GENOMIC DNA]</scope>
    <source>
        <strain evidence="3">MBIC 11017</strain>
    </source>
</reference>
<dbReference type="EMBL" id="CP000828">
    <property type="protein sequence ID" value="ABW30297.1"/>
    <property type="molecule type" value="Genomic_DNA"/>
</dbReference>
<dbReference type="InterPro" id="IPR000572">
    <property type="entry name" value="OxRdtase_Mopterin-bd_dom"/>
</dbReference>
<dbReference type="AlphaFoldDB" id="B0CAU6"/>
<organism evidence="2 3">
    <name type="scientific">Acaryochloris marina (strain MBIC 11017)</name>
    <dbReference type="NCBI Taxonomy" id="329726"/>
    <lineage>
        <taxon>Bacteria</taxon>
        <taxon>Bacillati</taxon>
        <taxon>Cyanobacteriota</taxon>
        <taxon>Cyanophyceae</taxon>
        <taxon>Acaryochloridales</taxon>
        <taxon>Acaryochloridaceae</taxon>
        <taxon>Acaryochloris</taxon>
    </lineage>
</organism>